<dbReference type="Pfam" id="PF00830">
    <property type="entry name" value="Ribosomal_L28"/>
    <property type="match status" value="1"/>
</dbReference>
<dbReference type="SUPFAM" id="SSF143800">
    <property type="entry name" value="L28p-like"/>
    <property type="match status" value="1"/>
</dbReference>
<dbReference type="Proteomes" id="UP000034236">
    <property type="component" value="Unassembled WGS sequence"/>
</dbReference>
<reference evidence="5 6" key="1">
    <citation type="journal article" date="2015" name="Nature">
        <title>rRNA introns, odd ribosomes, and small enigmatic genomes across a large radiation of phyla.</title>
        <authorList>
            <person name="Brown C.T."/>
            <person name="Hug L.A."/>
            <person name="Thomas B.C."/>
            <person name="Sharon I."/>
            <person name="Castelle C.J."/>
            <person name="Singh A."/>
            <person name="Wilkins M.J."/>
            <person name="Williams K.H."/>
            <person name="Banfield J.F."/>
        </authorList>
    </citation>
    <scope>NUCLEOTIDE SEQUENCE [LARGE SCALE GENOMIC DNA]</scope>
</reference>
<comment type="caution">
    <text evidence="5">The sequence shown here is derived from an EMBL/GenBank/DDBJ whole genome shotgun (WGS) entry which is preliminary data.</text>
</comment>
<dbReference type="EMBL" id="LCBE01000003">
    <property type="protein sequence ID" value="KKS04842.1"/>
    <property type="molecule type" value="Genomic_DNA"/>
</dbReference>
<evidence type="ECO:0000256" key="3">
    <source>
        <dbReference type="ARBA" id="ARBA00023274"/>
    </source>
</evidence>
<gene>
    <name evidence="4" type="primary">rpmB</name>
    <name evidence="5" type="ORF">UU58_C0003G0040</name>
</gene>
<evidence type="ECO:0000313" key="5">
    <source>
        <dbReference type="EMBL" id="KKS04842.1"/>
    </source>
</evidence>
<accession>A0A0G0VYP9</accession>
<dbReference type="Gene3D" id="2.30.170.40">
    <property type="entry name" value="Ribosomal protein L28/L24"/>
    <property type="match status" value="1"/>
</dbReference>
<name>A0A0G0VYP9_9BACT</name>
<keyword evidence="5" id="KW-0808">Transferase</keyword>
<dbReference type="AlphaFoldDB" id="A0A0G0VYP9"/>
<keyword evidence="5" id="KW-0418">Kinase</keyword>
<organism evidence="5 6">
    <name type="scientific">Candidatus Nomurabacteria bacterium GW2011_GWA2_41_25</name>
    <dbReference type="NCBI Taxonomy" id="1618736"/>
    <lineage>
        <taxon>Bacteria</taxon>
        <taxon>Candidatus Nomuraibacteriota</taxon>
    </lineage>
</organism>
<dbReference type="GO" id="GO:0003735">
    <property type="term" value="F:structural constituent of ribosome"/>
    <property type="evidence" value="ECO:0007669"/>
    <property type="project" value="InterPro"/>
</dbReference>
<dbReference type="GO" id="GO:0016301">
    <property type="term" value="F:kinase activity"/>
    <property type="evidence" value="ECO:0007669"/>
    <property type="project" value="UniProtKB-KW"/>
</dbReference>
<sequence>MNGMKKICAVTKKSSIVGGGYSNRTRATKFNPTGKVRKYPNLQKKKVFIPELNKTINIEISARGLRTMKKRGAYATLLKAGLIKA</sequence>
<keyword evidence="2 4" id="KW-0689">Ribosomal protein</keyword>
<dbReference type="InterPro" id="IPR026569">
    <property type="entry name" value="Ribosomal_bL28"/>
</dbReference>
<evidence type="ECO:0000256" key="1">
    <source>
        <dbReference type="ARBA" id="ARBA00008760"/>
    </source>
</evidence>
<dbReference type="GO" id="GO:0005840">
    <property type="term" value="C:ribosome"/>
    <property type="evidence" value="ECO:0007669"/>
    <property type="project" value="UniProtKB-KW"/>
</dbReference>
<evidence type="ECO:0000313" key="6">
    <source>
        <dbReference type="Proteomes" id="UP000034236"/>
    </source>
</evidence>
<dbReference type="InterPro" id="IPR037147">
    <property type="entry name" value="Ribosomal_bL28_sf"/>
</dbReference>
<dbReference type="HAMAP" id="MF_00373">
    <property type="entry name" value="Ribosomal_bL28"/>
    <property type="match status" value="1"/>
</dbReference>
<comment type="similarity">
    <text evidence="1 4">Belongs to the bacterial ribosomal protein bL28 family.</text>
</comment>
<keyword evidence="3 4" id="KW-0687">Ribonucleoprotein</keyword>
<dbReference type="GO" id="GO:0006412">
    <property type="term" value="P:translation"/>
    <property type="evidence" value="ECO:0007669"/>
    <property type="project" value="UniProtKB-UniRule"/>
</dbReference>
<dbReference type="InterPro" id="IPR034704">
    <property type="entry name" value="Ribosomal_bL28/bL31-like_sf"/>
</dbReference>
<evidence type="ECO:0000256" key="2">
    <source>
        <dbReference type="ARBA" id="ARBA00022980"/>
    </source>
</evidence>
<dbReference type="GO" id="GO:1990904">
    <property type="term" value="C:ribonucleoprotein complex"/>
    <property type="evidence" value="ECO:0007669"/>
    <property type="project" value="UniProtKB-KW"/>
</dbReference>
<protein>
    <recommendedName>
        <fullName evidence="4">Large ribosomal subunit protein bL28</fullName>
    </recommendedName>
</protein>
<proteinExistence type="inferred from homology"/>
<evidence type="ECO:0000256" key="4">
    <source>
        <dbReference type="HAMAP-Rule" id="MF_00373"/>
    </source>
</evidence>